<proteinExistence type="predicted"/>
<evidence type="ECO:0000313" key="2">
    <source>
        <dbReference type="Proteomes" id="UP000320338"/>
    </source>
</evidence>
<dbReference type="AlphaFoldDB" id="A0A4Y3WT67"/>
<accession>A0A4Y3WT67</accession>
<dbReference type="Proteomes" id="UP000320338">
    <property type="component" value="Unassembled WGS sequence"/>
</dbReference>
<gene>
    <name evidence="1" type="ORF">PHY01_39910</name>
</gene>
<name>A0A4Y3WT67_9PSEU</name>
<evidence type="ECO:0000313" key="1">
    <source>
        <dbReference type="EMBL" id="GEC21708.1"/>
    </source>
</evidence>
<organism evidence="1 2">
    <name type="scientific">Pseudonocardia hydrocarbonoxydans</name>
    <dbReference type="NCBI Taxonomy" id="76726"/>
    <lineage>
        <taxon>Bacteria</taxon>
        <taxon>Bacillati</taxon>
        <taxon>Actinomycetota</taxon>
        <taxon>Actinomycetes</taxon>
        <taxon>Pseudonocardiales</taxon>
        <taxon>Pseudonocardiaceae</taxon>
        <taxon>Pseudonocardia</taxon>
    </lineage>
</organism>
<comment type="caution">
    <text evidence="1">The sequence shown here is derived from an EMBL/GenBank/DDBJ whole genome shotgun (WGS) entry which is preliminary data.</text>
</comment>
<sequence>MTTRIAIASQPVSYTNPVATQPAIHTAISAVRRRISLRWTTVSGSRMSVTTTARLRRTAPSLYPRLP</sequence>
<reference evidence="1 2" key="1">
    <citation type="submission" date="2019-06" db="EMBL/GenBank/DDBJ databases">
        <title>Whole genome shotgun sequence of Pseudonocardia hydrocarbonoxydans NBRC 14498.</title>
        <authorList>
            <person name="Hosoyama A."/>
            <person name="Uohara A."/>
            <person name="Ohji S."/>
            <person name="Ichikawa N."/>
        </authorList>
    </citation>
    <scope>NUCLEOTIDE SEQUENCE [LARGE SCALE GENOMIC DNA]</scope>
    <source>
        <strain evidence="1 2">NBRC 14498</strain>
    </source>
</reference>
<keyword evidence="2" id="KW-1185">Reference proteome</keyword>
<dbReference type="EMBL" id="BJNG01000036">
    <property type="protein sequence ID" value="GEC21708.1"/>
    <property type="molecule type" value="Genomic_DNA"/>
</dbReference>
<protein>
    <submittedName>
        <fullName evidence="1">Uncharacterized protein</fullName>
    </submittedName>
</protein>